<gene>
    <name evidence="2" type="ORF">D5086_0000012460</name>
</gene>
<accession>A0A4U5R1L5</accession>
<evidence type="ECO:0000256" key="1">
    <source>
        <dbReference type="SAM" id="MobiDB-lite"/>
    </source>
</evidence>
<proteinExistence type="predicted"/>
<comment type="caution">
    <text evidence="2">The sequence shown here is derived from an EMBL/GenBank/DDBJ whole genome shotgun (WGS) entry which is preliminary data.</text>
</comment>
<evidence type="ECO:0000313" key="2">
    <source>
        <dbReference type="EMBL" id="TKS17530.1"/>
    </source>
</evidence>
<name>A0A4U5R1L5_POPAL</name>
<reference evidence="2" key="1">
    <citation type="submission" date="2018-10" db="EMBL/GenBank/DDBJ databases">
        <title>Population genomic analysis revealed the cold adaptation of white poplar.</title>
        <authorList>
            <person name="Liu Y.-J."/>
        </authorList>
    </citation>
    <scope>NUCLEOTIDE SEQUENCE [LARGE SCALE GENOMIC DNA]</scope>
    <source>
        <strain evidence="2">PAL-ZL1</strain>
    </source>
</reference>
<organism evidence="2">
    <name type="scientific">Populus alba</name>
    <name type="common">White poplar</name>
    <dbReference type="NCBI Taxonomy" id="43335"/>
    <lineage>
        <taxon>Eukaryota</taxon>
        <taxon>Viridiplantae</taxon>
        <taxon>Streptophyta</taxon>
        <taxon>Embryophyta</taxon>
        <taxon>Tracheophyta</taxon>
        <taxon>Spermatophyta</taxon>
        <taxon>Magnoliopsida</taxon>
        <taxon>eudicotyledons</taxon>
        <taxon>Gunneridae</taxon>
        <taxon>Pentapetalae</taxon>
        <taxon>rosids</taxon>
        <taxon>fabids</taxon>
        <taxon>Malpighiales</taxon>
        <taxon>Salicaceae</taxon>
        <taxon>Saliceae</taxon>
        <taxon>Populus</taxon>
    </lineage>
</organism>
<feature type="region of interest" description="Disordered" evidence="1">
    <location>
        <begin position="179"/>
        <end position="200"/>
    </location>
</feature>
<dbReference type="AlphaFoldDB" id="A0A4U5R1L5"/>
<sequence length="200" mass="22530">MKNISSSHSIPVCCLSPFTSPVTVSGKRKAVLVSALHCCLIDPEKPSSRSRYEGEEFTTLSLLHLKESNRARPLLTSGAGFAWCLLDFDMRILRYDKLDATTHIEMTEMDEKTNADFFHVIPLPPTSEVMDDVLEDSSAGTKDGMDGNVVELPFPPCDSEVPAEYLDKIRHLEEQITCDRRGQQHQYSQENDTEKAERRP</sequence>
<dbReference type="EMBL" id="RCHU01000026">
    <property type="protein sequence ID" value="TKS17530.1"/>
    <property type="molecule type" value="Genomic_DNA"/>
</dbReference>
<protein>
    <submittedName>
        <fullName evidence="2">Uncharacterized protein</fullName>
    </submittedName>
</protein>